<keyword evidence="2" id="KW-1185">Reference proteome</keyword>
<dbReference type="Proteomes" id="UP000053732">
    <property type="component" value="Unassembled WGS sequence"/>
</dbReference>
<reference evidence="1 2" key="1">
    <citation type="journal article" date="2014" name="Nat. Commun.">
        <title>Multiple recent horizontal transfers of a large genomic region in cheese making fungi.</title>
        <authorList>
            <person name="Cheeseman K."/>
            <person name="Ropars J."/>
            <person name="Renault P."/>
            <person name="Dupont J."/>
            <person name="Gouzy J."/>
            <person name="Branca A."/>
            <person name="Abraham A.L."/>
            <person name="Ceppi M."/>
            <person name="Conseiller E."/>
            <person name="Debuchy R."/>
            <person name="Malagnac F."/>
            <person name="Goarin A."/>
            <person name="Silar P."/>
            <person name="Lacoste S."/>
            <person name="Sallet E."/>
            <person name="Bensimon A."/>
            <person name="Giraud T."/>
            <person name="Brygoo Y."/>
        </authorList>
    </citation>
    <scope>NUCLEOTIDE SEQUENCE [LARGE SCALE GENOMIC DNA]</scope>
    <source>
        <strain evidence="2">FM 013</strain>
    </source>
</reference>
<sequence>MPFCPHRTLKKCKSEAMMEGRYGQPFARTVRFFEKLP</sequence>
<gene>
    <name evidence="1" type="ORF">PCAMFM013_S008g000406</name>
</gene>
<proteinExistence type="predicted"/>
<evidence type="ECO:0000313" key="2">
    <source>
        <dbReference type="Proteomes" id="UP000053732"/>
    </source>
</evidence>
<organism evidence="1 2">
    <name type="scientific">Penicillium camemberti (strain FM 013)</name>
    <dbReference type="NCBI Taxonomy" id="1429867"/>
    <lineage>
        <taxon>Eukaryota</taxon>
        <taxon>Fungi</taxon>
        <taxon>Dikarya</taxon>
        <taxon>Ascomycota</taxon>
        <taxon>Pezizomycotina</taxon>
        <taxon>Eurotiomycetes</taxon>
        <taxon>Eurotiomycetidae</taxon>
        <taxon>Eurotiales</taxon>
        <taxon>Aspergillaceae</taxon>
        <taxon>Penicillium</taxon>
    </lineage>
</organism>
<name>A0A0G4P9I9_PENC3</name>
<dbReference type="EMBL" id="HG793141">
    <property type="protein sequence ID" value="CRL22977.1"/>
    <property type="molecule type" value="Genomic_DNA"/>
</dbReference>
<evidence type="ECO:0000313" key="1">
    <source>
        <dbReference type="EMBL" id="CRL22977.1"/>
    </source>
</evidence>
<accession>A0A0G4P9I9</accession>
<protein>
    <submittedName>
        <fullName evidence="1">Str. FM013</fullName>
    </submittedName>
</protein>
<dbReference type="AlphaFoldDB" id="A0A0G4P9I9"/>